<dbReference type="PANTHER" id="PTHR12534:SF0">
    <property type="entry name" value="SMALL RIBOSOMAL SUBUNIT PROTEIN US2M"/>
    <property type="match status" value="1"/>
</dbReference>
<dbReference type="GO" id="GO:0006412">
    <property type="term" value="P:translation"/>
    <property type="evidence" value="ECO:0007669"/>
    <property type="project" value="UniProtKB-UniRule"/>
</dbReference>
<organism evidence="3">
    <name type="scientific">Boodleopsis sp. FL1161</name>
    <dbReference type="NCBI Taxonomy" id="2364084"/>
    <lineage>
        <taxon>Eukaryota</taxon>
        <taxon>Viridiplantae</taxon>
        <taxon>Chlorophyta</taxon>
        <taxon>core chlorophytes</taxon>
        <taxon>Ulvophyceae</taxon>
        <taxon>TCBD clade</taxon>
        <taxon>Bryopsidales</taxon>
        <taxon>Halimedineae</taxon>
        <taxon>Halimedaceae</taxon>
        <taxon>Rhipileae</taxon>
        <taxon>Boodleopsis</taxon>
    </lineage>
</organism>
<dbReference type="GO" id="GO:0009507">
    <property type="term" value="C:chloroplast"/>
    <property type="evidence" value="ECO:0007669"/>
    <property type="project" value="UniProtKB-SubCell"/>
</dbReference>
<dbReference type="CDD" id="cd01425">
    <property type="entry name" value="RPS2"/>
    <property type="match status" value="1"/>
</dbReference>
<comment type="subcellular location">
    <subcellularLocation>
        <location evidence="2">Plastid</location>
        <location evidence="2">Chloroplast</location>
    </subcellularLocation>
</comment>
<name>A0A386AZ67_9CHLO</name>
<dbReference type="AlphaFoldDB" id="A0A386AZ67"/>
<dbReference type="Pfam" id="PF00318">
    <property type="entry name" value="Ribosomal_S2"/>
    <property type="match status" value="1"/>
</dbReference>
<dbReference type="GO" id="GO:0005763">
    <property type="term" value="C:mitochondrial small ribosomal subunit"/>
    <property type="evidence" value="ECO:0007669"/>
    <property type="project" value="TreeGrafter"/>
</dbReference>
<evidence type="ECO:0000256" key="2">
    <source>
        <dbReference type="HAMAP-Rule" id="MF_00291"/>
    </source>
</evidence>
<dbReference type="InterPro" id="IPR023591">
    <property type="entry name" value="Ribosomal_uS2_flav_dom_sf"/>
</dbReference>
<keyword evidence="2" id="KW-0687">Ribonucleoprotein</keyword>
<dbReference type="InterPro" id="IPR001865">
    <property type="entry name" value="Ribosomal_uS2"/>
</dbReference>
<dbReference type="HAMAP" id="MF_00291_B">
    <property type="entry name" value="Ribosomal_uS2_B"/>
    <property type="match status" value="1"/>
</dbReference>
<dbReference type="Gene3D" id="3.40.50.10490">
    <property type="entry name" value="Glucose-6-phosphate isomerase like protein, domain 1"/>
    <property type="match status" value="1"/>
</dbReference>
<reference evidence="3" key="2">
    <citation type="journal article" date="2019" name="Mol. Phylogenet. Evol.">
        <title>Reassessment of the classification of bryopsidales (chlorophyta) based on chloroplast phylogenomic analyses.</title>
        <authorList>
            <person name="Cremen M.C."/>
            <person name="Leliaert F."/>
            <person name="West J."/>
            <person name="Lam D.W."/>
            <person name="Shimada S."/>
            <person name="Lopez-Bautista J.M."/>
            <person name="Verbruggen H."/>
        </authorList>
    </citation>
    <scope>NUCLEOTIDE SEQUENCE</scope>
</reference>
<keyword evidence="2 3" id="KW-0689">Ribosomal protein</keyword>
<protein>
    <recommendedName>
        <fullName evidence="2">Small ribosomal subunit protein uS2c</fullName>
    </recommendedName>
</protein>
<dbReference type="GO" id="GO:0003735">
    <property type="term" value="F:structural constituent of ribosome"/>
    <property type="evidence" value="ECO:0007669"/>
    <property type="project" value="InterPro"/>
</dbReference>
<reference evidence="3" key="1">
    <citation type="submission" date="2018-07" db="EMBL/GenBank/DDBJ databases">
        <authorList>
            <person name="Quirk P.G."/>
            <person name="Krulwich T.A."/>
        </authorList>
    </citation>
    <scope>NUCLEOTIDE SEQUENCE</scope>
</reference>
<dbReference type="InterPro" id="IPR005706">
    <property type="entry name" value="Ribosomal_uS2_bac/mit/plastid"/>
</dbReference>
<geneLocation type="chloroplast" evidence="3"/>
<accession>A0A386AZ67</accession>
<keyword evidence="3" id="KW-0934">Plastid</keyword>
<dbReference type="PANTHER" id="PTHR12534">
    <property type="entry name" value="30S RIBOSOMAL PROTEIN S2 PROKARYOTIC AND ORGANELLAR"/>
    <property type="match status" value="1"/>
</dbReference>
<dbReference type="PRINTS" id="PR00395">
    <property type="entry name" value="RIBOSOMALS2"/>
</dbReference>
<sequence>MILASTIQKLVQHLVSTNIHLGHKRSQQHPKMIPYIYKQKDNFQIIDLGQTYWYLRKSAFFLYKSSREDKSILFVGTKKHIAPHIKKIAAECNSFSITKRWLGGLLTNWETIKKNTFTLREENNFFSKKKKSQKIRQKKRIFNYFEGIQTMFKLPDVVIIIGQRKEMNAVRECQKLKISTLTILDTDCNPDLTDFFVPANDDSIKSVLYILDKFSKAIKKGQQFLEKQKLEKQKLEKQKLEKQKFEPRKFEPRKYKVKLELIDSIDALKGPYQDNNR</sequence>
<evidence type="ECO:0000313" key="3">
    <source>
        <dbReference type="EMBL" id="AYC64738.1"/>
    </source>
</evidence>
<proteinExistence type="inferred from homology"/>
<gene>
    <name evidence="2 3" type="primary">rps2</name>
</gene>
<comment type="similarity">
    <text evidence="1 2">Belongs to the universal ribosomal protein uS2 family.</text>
</comment>
<dbReference type="SUPFAM" id="SSF52313">
    <property type="entry name" value="Ribosomal protein S2"/>
    <property type="match status" value="1"/>
</dbReference>
<dbReference type="NCBIfam" id="TIGR01011">
    <property type="entry name" value="rpsB_bact"/>
    <property type="match status" value="1"/>
</dbReference>
<keyword evidence="3" id="KW-0150">Chloroplast</keyword>
<dbReference type="Gene3D" id="1.10.287.610">
    <property type="entry name" value="Helix hairpin bin"/>
    <property type="match status" value="1"/>
</dbReference>
<evidence type="ECO:0000256" key="1">
    <source>
        <dbReference type="ARBA" id="ARBA00006242"/>
    </source>
</evidence>
<dbReference type="EMBL" id="MH591102">
    <property type="protein sequence ID" value="AYC64738.1"/>
    <property type="molecule type" value="Genomic_DNA"/>
</dbReference>